<keyword evidence="1" id="KW-0677">Repeat</keyword>
<name>A0A7M5XBI1_9CNID</name>
<dbReference type="SUPFAM" id="SSF55785">
    <property type="entry name" value="PYP-like sensor domain (PAS domain)"/>
    <property type="match status" value="1"/>
</dbReference>
<evidence type="ECO:0000313" key="9">
    <source>
        <dbReference type="EnsemblMetazoa" id="CLYHEMP020866.1"/>
    </source>
</evidence>
<dbReference type="Gene3D" id="3.30.450.20">
    <property type="entry name" value="PAS domain"/>
    <property type="match status" value="1"/>
</dbReference>
<evidence type="ECO:0000313" key="10">
    <source>
        <dbReference type="Proteomes" id="UP000594262"/>
    </source>
</evidence>
<evidence type="ECO:0000256" key="5">
    <source>
        <dbReference type="ARBA" id="ARBA00023242"/>
    </source>
</evidence>
<dbReference type="InterPro" id="IPR001067">
    <property type="entry name" value="Nuc_translocat"/>
</dbReference>
<sequence>MEERSTEVVKKRKSKKSSPSIFTDIKDVHTARTPSRSVLSEPSKRPRSEADITENANREQSSPTVSVQTQEERNNNPPLPKVRKSTATPTSPFLQRTFSTASSTVASTSDLENDSFATLDLLKLRNAQQRGTRRESASSAYFDESSSQDERSIGDSSSFSNRKSRPSSYKAYHRQIEKRRRNNISSLINEIGSLVPMCMNATHRLDKLSMLELAVQQVRMLTRNTDEGDSRYKPSFLSEEEMKYLIDQNGFLLVMSCDQAHILHVSDSVSNCTNHEPTELLGRSLLDIIHPNDVDLVTSMLKPYPNLPSVGSVSMYTGKLITGARRSFHFRLKTTKQPAFDPAESSGSNRYSHKINGTATIPVKLTGFLKTWQNLTKITHPVPHRT</sequence>
<reference evidence="9" key="1">
    <citation type="submission" date="2021-01" db="UniProtKB">
        <authorList>
            <consortium name="EnsemblMetazoa"/>
        </authorList>
    </citation>
    <scope>IDENTIFICATION</scope>
</reference>
<feature type="region of interest" description="Disordered" evidence="6">
    <location>
        <begin position="127"/>
        <end position="172"/>
    </location>
</feature>
<keyword evidence="5" id="KW-0539">Nucleus</keyword>
<dbReference type="PROSITE" id="PS50888">
    <property type="entry name" value="BHLH"/>
    <property type="match status" value="1"/>
</dbReference>
<feature type="compositionally biased region" description="Polar residues" evidence="6">
    <location>
        <begin position="54"/>
        <end position="69"/>
    </location>
</feature>
<keyword evidence="2" id="KW-0805">Transcription regulation</keyword>
<dbReference type="Pfam" id="PF00010">
    <property type="entry name" value="HLH"/>
    <property type="match status" value="1"/>
</dbReference>
<evidence type="ECO:0000256" key="2">
    <source>
        <dbReference type="ARBA" id="ARBA00023015"/>
    </source>
</evidence>
<dbReference type="GO" id="GO:0003700">
    <property type="term" value="F:DNA-binding transcription factor activity"/>
    <property type="evidence" value="ECO:0007669"/>
    <property type="project" value="InterPro"/>
</dbReference>
<dbReference type="SMART" id="SM00353">
    <property type="entry name" value="HLH"/>
    <property type="match status" value="1"/>
</dbReference>
<dbReference type="EnsemblMetazoa" id="CLYHEMT020866.1">
    <property type="protein sequence ID" value="CLYHEMP020866.1"/>
    <property type="gene ID" value="CLYHEMG020866"/>
</dbReference>
<proteinExistence type="predicted"/>
<dbReference type="PRINTS" id="PR00785">
    <property type="entry name" value="NCTRNSLOCATR"/>
</dbReference>
<dbReference type="EnsemblMetazoa" id="CLYHEMT020866.2">
    <property type="protein sequence ID" value="CLYHEMP020866.2"/>
    <property type="gene ID" value="CLYHEMG020866"/>
</dbReference>
<feature type="domain" description="BHLH" evidence="8">
    <location>
        <begin position="168"/>
        <end position="221"/>
    </location>
</feature>
<dbReference type="InterPro" id="IPR035965">
    <property type="entry name" value="PAS-like_dom_sf"/>
</dbReference>
<evidence type="ECO:0000256" key="4">
    <source>
        <dbReference type="ARBA" id="ARBA00023163"/>
    </source>
</evidence>
<feature type="compositionally biased region" description="Polar residues" evidence="6">
    <location>
        <begin position="85"/>
        <end position="96"/>
    </location>
</feature>
<evidence type="ECO:0000256" key="6">
    <source>
        <dbReference type="SAM" id="MobiDB-lite"/>
    </source>
</evidence>
<dbReference type="PANTHER" id="PTHR23042">
    <property type="entry name" value="CIRCADIAN PROTEIN CLOCK/ARNT/BMAL/PAS"/>
    <property type="match status" value="1"/>
</dbReference>
<dbReference type="GeneID" id="136817651"/>
<keyword evidence="3" id="KW-0238">DNA-binding</keyword>
<dbReference type="GO" id="GO:0005737">
    <property type="term" value="C:cytoplasm"/>
    <property type="evidence" value="ECO:0007669"/>
    <property type="project" value="InterPro"/>
</dbReference>
<evidence type="ECO:0000256" key="1">
    <source>
        <dbReference type="ARBA" id="ARBA00022737"/>
    </source>
</evidence>
<dbReference type="GO" id="GO:0005667">
    <property type="term" value="C:transcription regulator complex"/>
    <property type="evidence" value="ECO:0007669"/>
    <property type="project" value="InterPro"/>
</dbReference>
<feature type="domain" description="PAS" evidence="7">
    <location>
        <begin position="238"/>
        <end position="302"/>
    </location>
</feature>
<dbReference type="Proteomes" id="UP000594262">
    <property type="component" value="Unplaced"/>
</dbReference>
<dbReference type="InterPro" id="IPR036638">
    <property type="entry name" value="HLH_DNA-bd_sf"/>
</dbReference>
<evidence type="ECO:0000259" key="8">
    <source>
        <dbReference type="PROSITE" id="PS50888"/>
    </source>
</evidence>
<dbReference type="InterPro" id="IPR011598">
    <property type="entry name" value="bHLH_dom"/>
</dbReference>
<dbReference type="InterPro" id="IPR050933">
    <property type="entry name" value="Circadian_TF"/>
</dbReference>
<dbReference type="RefSeq" id="XP_066930075.1">
    <property type="nucleotide sequence ID" value="XM_067073974.1"/>
</dbReference>
<dbReference type="GO" id="GO:0005634">
    <property type="term" value="C:nucleus"/>
    <property type="evidence" value="ECO:0007669"/>
    <property type="project" value="InterPro"/>
</dbReference>
<evidence type="ECO:0000256" key="3">
    <source>
        <dbReference type="ARBA" id="ARBA00023125"/>
    </source>
</evidence>
<dbReference type="GO" id="GO:0046983">
    <property type="term" value="F:protein dimerization activity"/>
    <property type="evidence" value="ECO:0007669"/>
    <property type="project" value="InterPro"/>
</dbReference>
<evidence type="ECO:0000259" key="7">
    <source>
        <dbReference type="PROSITE" id="PS50112"/>
    </source>
</evidence>
<keyword evidence="4" id="KW-0804">Transcription</keyword>
<dbReference type="CDD" id="cd00130">
    <property type="entry name" value="PAS"/>
    <property type="match status" value="1"/>
</dbReference>
<dbReference type="SUPFAM" id="SSF47459">
    <property type="entry name" value="HLH, helix-loop-helix DNA-binding domain"/>
    <property type="match status" value="1"/>
</dbReference>
<dbReference type="Gene3D" id="4.10.280.10">
    <property type="entry name" value="Helix-loop-helix DNA-binding domain"/>
    <property type="match status" value="1"/>
</dbReference>
<keyword evidence="10" id="KW-1185">Reference proteome</keyword>
<feature type="region of interest" description="Disordered" evidence="6">
    <location>
        <begin position="1"/>
        <end position="96"/>
    </location>
</feature>
<organism evidence="9 10">
    <name type="scientific">Clytia hemisphaerica</name>
    <dbReference type="NCBI Taxonomy" id="252671"/>
    <lineage>
        <taxon>Eukaryota</taxon>
        <taxon>Metazoa</taxon>
        <taxon>Cnidaria</taxon>
        <taxon>Hydrozoa</taxon>
        <taxon>Hydroidolina</taxon>
        <taxon>Leptothecata</taxon>
        <taxon>Obeliida</taxon>
        <taxon>Clytiidae</taxon>
        <taxon>Clytia</taxon>
    </lineage>
</organism>
<dbReference type="GO" id="GO:0003677">
    <property type="term" value="F:DNA binding"/>
    <property type="evidence" value="ECO:0007669"/>
    <property type="project" value="UniProtKB-KW"/>
</dbReference>
<dbReference type="OrthoDB" id="71302at2759"/>
<dbReference type="PROSITE" id="PS50112">
    <property type="entry name" value="PAS"/>
    <property type="match status" value="1"/>
</dbReference>
<dbReference type="AlphaFoldDB" id="A0A7M5XBI1"/>
<protein>
    <submittedName>
        <fullName evidence="9">Uncharacterized protein</fullName>
    </submittedName>
</protein>
<dbReference type="InterPro" id="IPR000014">
    <property type="entry name" value="PAS"/>
</dbReference>
<accession>A0A7M5XBI1</accession>